<proteinExistence type="predicted"/>
<dbReference type="PROSITE" id="PS51782">
    <property type="entry name" value="LYSM"/>
    <property type="match status" value="1"/>
</dbReference>
<organism evidence="3 4">
    <name type="scientific">Catenulispora yoronensis</name>
    <dbReference type="NCBI Taxonomy" id="450799"/>
    <lineage>
        <taxon>Bacteria</taxon>
        <taxon>Bacillati</taxon>
        <taxon>Actinomycetota</taxon>
        <taxon>Actinomycetes</taxon>
        <taxon>Catenulisporales</taxon>
        <taxon>Catenulisporaceae</taxon>
        <taxon>Catenulispora</taxon>
    </lineage>
</organism>
<evidence type="ECO:0000313" key="4">
    <source>
        <dbReference type="Proteomes" id="UP001500751"/>
    </source>
</evidence>
<dbReference type="CDD" id="cd00118">
    <property type="entry name" value="LysM"/>
    <property type="match status" value="1"/>
</dbReference>
<dbReference type="InterPro" id="IPR011749">
    <property type="entry name" value="CHP02243"/>
</dbReference>
<name>A0ABN2TP70_9ACTN</name>
<feature type="region of interest" description="Disordered" evidence="1">
    <location>
        <begin position="574"/>
        <end position="593"/>
    </location>
</feature>
<evidence type="ECO:0000259" key="2">
    <source>
        <dbReference type="PROSITE" id="PS51782"/>
    </source>
</evidence>
<dbReference type="Proteomes" id="UP001500751">
    <property type="component" value="Unassembled WGS sequence"/>
</dbReference>
<feature type="domain" description="LysM" evidence="2">
    <location>
        <begin position="1051"/>
        <end position="1095"/>
    </location>
</feature>
<comment type="caution">
    <text evidence="3">The sequence shown here is derived from an EMBL/GenBank/DDBJ whole genome shotgun (WGS) entry which is preliminary data.</text>
</comment>
<dbReference type="NCBIfam" id="TIGR02243">
    <property type="entry name" value="putative baseplate assembly protein"/>
    <property type="match status" value="1"/>
</dbReference>
<evidence type="ECO:0000256" key="1">
    <source>
        <dbReference type="SAM" id="MobiDB-lite"/>
    </source>
</evidence>
<reference evidence="3 4" key="1">
    <citation type="journal article" date="2019" name="Int. J. Syst. Evol. Microbiol.">
        <title>The Global Catalogue of Microorganisms (GCM) 10K type strain sequencing project: providing services to taxonomists for standard genome sequencing and annotation.</title>
        <authorList>
            <consortium name="The Broad Institute Genomics Platform"/>
            <consortium name="The Broad Institute Genome Sequencing Center for Infectious Disease"/>
            <person name="Wu L."/>
            <person name="Ma J."/>
        </authorList>
    </citation>
    <scope>NUCLEOTIDE SEQUENCE [LARGE SCALE GENOMIC DNA]</scope>
    <source>
        <strain evidence="3 4">JCM 16014</strain>
    </source>
</reference>
<sequence>MSCRCGCCAGVEAVTPEPVFNPPGRPALAYRAGDHASFRASMLARLASRPELDPLTTRDPDDPAIALLDCWAVVADILTFYQERIANEGYLRCATEAGSVTRLGRLVGHRPRPALAADTYLAYTLDPGADTVIPAGSSAKSQAADGRLPQTFETGEDLTAREEWNTLAVRTTDPPNITAYGVETLPALDVDGTTANLRKGDRLLFAFAPSGTAPTVPAYRARTVDSAAVDFTAGRTSVTLAPVQDPLDAYATARQALLNALIAAAGAVVATTDPTAEQITADLLQPLIDFLGGTPAPPPIETLYKVSPLLSALAETIALAARDAGCPLARWLDTGLGPVRTTGAALITVAAGITRDVDPEMARLRALATVMVCGDSSPGAGFVRIRDFHCPDPDRGAALAALTPILPALRRPPSRPPLSARFLDTPVAQLFQPDSDTHPRLLTAADRRLGQVYEAWRNVRVTDPPPLAGLSVLRLKAAIGEATVSDTNPWPGGTGSGNGVYEIKLDAVYSAVVPGQPILIGTAEGGNTLVLFPDHVAQDTWKVPNPDPTKTAPLATVPVTALYFDKPLPASLASKDSPKGPLQTGAGVWTQPEPLTPLGAAVTDDVGGDAIDLARCYDGLKPGRWVLITGERTDVPHTSGVQGAELAMVAGVSQRVDRLVDGEALPQPGQGPQTRLLLAGALAYTYRRPTVTVHGNVVAASQGETRTDILGSGDAGQGGQAFALHLVTDQTPLTWTAADTPLGAGSTLTVRVGGVAWHPSDALALSTPTGHDYVLASDPGDPALGQPGGETVAFGDGVHGARLPTGSQNVTATYRVGAGSVGNTDAGLINQLGSRPLGVKAVTNPLPAQGGTDADGPEDARAVIPLRLRALDRLVSVQDYEDFTRARAGIAKASAAKLFDGAREVVHVTFGTVGDIPAGPLSGLFTALEQALADFGDPAIPVRVAEREQRLIIMDAGVKVLPDYSWDLVEPAVRAALNAEFGYLARQLGQPAYQSEAIAAIQRVEGVDYVDLAVFDDVPGDVTPLQLLQLADNLSQAKTFLPAVAAHYEHLEYPTFYSDTLTSFAQRFGLTLDELAALNPQLTTISPDPETLLTVYRGIRPAQIAVLPADVPEALTLRRIP</sequence>
<dbReference type="InterPro" id="IPR018392">
    <property type="entry name" value="LysM"/>
</dbReference>
<dbReference type="EMBL" id="BAAAQN010000003">
    <property type="protein sequence ID" value="GAA2015073.1"/>
    <property type="molecule type" value="Genomic_DNA"/>
</dbReference>
<keyword evidence="4" id="KW-1185">Reference proteome</keyword>
<protein>
    <recommendedName>
        <fullName evidence="2">LysM domain-containing protein</fullName>
    </recommendedName>
</protein>
<evidence type="ECO:0000313" key="3">
    <source>
        <dbReference type="EMBL" id="GAA2015073.1"/>
    </source>
</evidence>
<gene>
    <name evidence="3" type="ORF">GCM10009839_07760</name>
</gene>
<accession>A0ABN2TP70</accession>